<comment type="cofactor">
    <cofactor evidence="1">
        <name>pyridoxal 5'-phosphate</name>
        <dbReference type="ChEBI" id="CHEBI:597326"/>
    </cofactor>
</comment>
<organism evidence="5 6">
    <name type="scientific">Streptomyces gilvifuscus</name>
    <dbReference type="NCBI Taxonomy" id="1550617"/>
    <lineage>
        <taxon>Bacteria</taxon>
        <taxon>Bacillati</taxon>
        <taxon>Actinomycetota</taxon>
        <taxon>Actinomycetes</taxon>
        <taxon>Kitasatosporales</taxon>
        <taxon>Streptomycetaceae</taxon>
        <taxon>Streptomyces</taxon>
    </lineage>
</organism>
<feature type="domain" description="Aromatic amino acid beta-eliminating lyase/threonine aldolase" evidence="4">
    <location>
        <begin position="15"/>
        <end position="301"/>
    </location>
</feature>
<comment type="similarity">
    <text evidence="2">Belongs to the threonine aldolase family.</text>
</comment>
<dbReference type="SUPFAM" id="SSF53383">
    <property type="entry name" value="PLP-dependent transferases"/>
    <property type="match status" value="1"/>
</dbReference>
<dbReference type="InterPro" id="IPR015424">
    <property type="entry name" value="PyrdxlP-dep_Trfase"/>
</dbReference>
<evidence type="ECO:0000259" key="4">
    <source>
        <dbReference type="Pfam" id="PF01212"/>
    </source>
</evidence>
<keyword evidence="3" id="KW-0663">Pyridoxal phosphate</keyword>
<dbReference type="PANTHER" id="PTHR48097:SF9">
    <property type="entry name" value="L-THREONINE ALDOLASE"/>
    <property type="match status" value="1"/>
</dbReference>
<dbReference type="PANTHER" id="PTHR48097">
    <property type="entry name" value="L-THREONINE ALDOLASE-RELATED"/>
    <property type="match status" value="1"/>
</dbReference>
<dbReference type="PIRSF" id="PIRSF017617">
    <property type="entry name" value="Thr_aldolase"/>
    <property type="match status" value="1"/>
</dbReference>
<evidence type="ECO:0000256" key="1">
    <source>
        <dbReference type="ARBA" id="ARBA00001933"/>
    </source>
</evidence>
<protein>
    <submittedName>
        <fullName evidence="5">GntG family PLP-dependent aldolase</fullName>
    </submittedName>
</protein>
<dbReference type="Proteomes" id="UP001221328">
    <property type="component" value="Unassembled WGS sequence"/>
</dbReference>
<evidence type="ECO:0000256" key="3">
    <source>
        <dbReference type="ARBA" id="ARBA00022898"/>
    </source>
</evidence>
<dbReference type="Gene3D" id="3.40.640.10">
    <property type="entry name" value="Type I PLP-dependent aspartate aminotransferase-like (Major domain)"/>
    <property type="match status" value="1"/>
</dbReference>
<dbReference type="InterPro" id="IPR001597">
    <property type="entry name" value="ArAA_b-elim_lyase/Thr_aldolase"/>
</dbReference>
<reference evidence="5 6" key="1">
    <citation type="journal article" date="2015" name="Int. J. Syst. Evol. Microbiol.">
        <title>Streptomyces gilvifuscus sp. nov., an actinomycete that produces antibacterial compounds isolated from soil.</title>
        <authorList>
            <person name="Nguyen T.M."/>
            <person name="Kim J."/>
        </authorList>
    </citation>
    <scope>NUCLEOTIDE SEQUENCE [LARGE SCALE GENOMIC DNA]</scope>
    <source>
        <strain evidence="5 6">T113</strain>
    </source>
</reference>
<dbReference type="Pfam" id="PF01212">
    <property type="entry name" value="Beta_elim_lyase"/>
    <property type="match status" value="1"/>
</dbReference>
<dbReference type="NCBIfam" id="NF041359">
    <property type="entry name" value="GntG_guanitoxin"/>
    <property type="match status" value="1"/>
</dbReference>
<accession>A0ABT5GA04</accession>
<gene>
    <name evidence="5" type="ORF">PO587_43835</name>
</gene>
<dbReference type="Gene3D" id="3.90.1150.10">
    <property type="entry name" value="Aspartate Aminotransferase, domain 1"/>
    <property type="match status" value="1"/>
</dbReference>
<dbReference type="InterPro" id="IPR015421">
    <property type="entry name" value="PyrdxlP-dep_Trfase_major"/>
</dbReference>
<name>A0ABT5GA04_9ACTN</name>
<comment type="caution">
    <text evidence="5">The sequence shown here is derived from an EMBL/GenBank/DDBJ whole genome shotgun (WGS) entry which is preliminary data.</text>
</comment>
<dbReference type="RefSeq" id="WP_272179200.1">
    <property type="nucleotide sequence ID" value="NZ_JAQOSK010000034.1"/>
</dbReference>
<proteinExistence type="inferred from homology"/>
<dbReference type="InterPro" id="IPR023603">
    <property type="entry name" value="Low_specificity_L-TA-like"/>
</dbReference>
<dbReference type="InterPro" id="IPR015422">
    <property type="entry name" value="PyrdxlP-dep_Trfase_small"/>
</dbReference>
<evidence type="ECO:0000313" key="5">
    <source>
        <dbReference type="EMBL" id="MDC2961377.1"/>
    </source>
</evidence>
<dbReference type="EMBL" id="JAQOSK010000034">
    <property type="protein sequence ID" value="MDC2961377.1"/>
    <property type="molecule type" value="Genomic_DNA"/>
</dbReference>
<evidence type="ECO:0000256" key="2">
    <source>
        <dbReference type="ARBA" id="ARBA00006966"/>
    </source>
</evidence>
<keyword evidence="6" id="KW-1185">Reference proteome</keyword>
<evidence type="ECO:0000313" key="6">
    <source>
        <dbReference type="Proteomes" id="UP001221328"/>
    </source>
</evidence>
<sequence>MTGSDRSAAPAGVVELRSDTFTLPTPRMLEEMTRAPLGDDVYGEDPTARELEELAAELLGMEDACFMPSGTMGNLAAILAHCPRGTKALAGAESDIYVYEAGGASYCGGVIVEPVRNAADGTLAIADIEAAFPEDYEDPQFALPALLCLENPQNRCGGRVLPLEYLAAVRDLARARGIAVHLDGARIFNAALVTGVPVRVIAGYADSVQFCLSKGLSAPAGSMVAGSAEFIRSVRRIRKMLGGGMRQVGVLAAAGLVALRDMTARLGDDHARARRLAERLAGLPGVVVEPVETNMVFFRVEAPHVSQSRFIERAWDEGVRLAELGRGRIRAVTHAGVTDSDVDRALSVFHDILTPAPLLASAHVD</sequence>